<dbReference type="GO" id="GO:0005886">
    <property type="term" value="C:plasma membrane"/>
    <property type="evidence" value="ECO:0007669"/>
    <property type="project" value="UniProtKB-SubCell"/>
</dbReference>
<proteinExistence type="inferred from homology"/>
<evidence type="ECO:0000256" key="1">
    <source>
        <dbReference type="HAMAP-Rule" id="MF_01358"/>
    </source>
</evidence>
<dbReference type="EC" id="7.1.1.-" evidence="1"/>
<dbReference type="GO" id="GO:0051287">
    <property type="term" value="F:NAD binding"/>
    <property type="evidence" value="ECO:0007669"/>
    <property type="project" value="InterPro"/>
</dbReference>
<dbReference type="RefSeq" id="WP_303681452.1">
    <property type="nucleotide sequence ID" value="NZ_LVWG01000027.1"/>
</dbReference>
<dbReference type="InterPro" id="IPR001135">
    <property type="entry name" value="NADH_Q_OxRdtase_suD"/>
</dbReference>
<feature type="domain" description="NADH-quinone oxidoreductase subunit D" evidence="2">
    <location>
        <begin position="146"/>
        <end position="400"/>
    </location>
</feature>
<evidence type="ECO:0000313" key="4">
    <source>
        <dbReference type="Proteomes" id="UP000076481"/>
    </source>
</evidence>
<keyword evidence="1" id="KW-1278">Translocase</keyword>
<name>A0A165LT70_PELLU</name>
<dbReference type="GO" id="GO:0050136">
    <property type="term" value="F:NADH dehydrogenase (quinone) (non-electrogenic) activity"/>
    <property type="evidence" value="ECO:0007669"/>
    <property type="project" value="UniProtKB-UniRule"/>
</dbReference>
<dbReference type="PANTHER" id="PTHR11993:SF10">
    <property type="entry name" value="NADH DEHYDROGENASE [UBIQUINONE] IRON-SULFUR PROTEIN 2, MITOCHONDRIAL"/>
    <property type="match status" value="1"/>
</dbReference>
<dbReference type="NCBIfam" id="NF004739">
    <property type="entry name" value="PRK06075.1"/>
    <property type="match status" value="1"/>
</dbReference>
<comment type="function">
    <text evidence="1">NDH-1 shuttles electrons from NADH, via FMN and iron-sulfur (Fe-S) centers, to quinones in the respiratory chain. The immediate electron acceptor for the enzyme in this species is believed to be a menaquinone. Couples the redox reaction to proton translocation (for every two electrons transferred, four hydrogen ions are translocated across the cytoplasmic membrane), and thus conserves the redox energy in a proton gradient.</text>
</comment>
<dbReference type="AlphaFoldDB" id="A0A165LT70"/>
<protein>
    <recommendedName>
        <fullName evidence="1">NADH-quinone oxidoreductase subunit D</fullName>
        <ecNumber evidence="1">7.1.1.-</ecNumber>
    </recommendedName>
    <alternativeName>
        <fullName evidence="1">NADH dehydrogenase I subunit D</fullName>
    </alternativeName>
    <alternativeName>
        <fullName evidence="1">NDH-1 subunit D</fullName>
    </alternativeName>
</protein>
<organism evidence="3 4">
    <name type="scientific">Pelodictyon luteolum</name>
    <dbReference type="NCBI Taxonomy" id="1100"/>
    <lineage>
        <taxon>Bacteria</taxon>
        <taxon>Pseudomonadati</taxon>
        <taxon>Chlorobiota</taxon>
        <taxon>Chlorobiia</taxon>
        <taxon>Chlorobiales</taxon>
        <taxon>Chlorobiaceae</taxon>
        <taxon>Chlorobium/Pelodictyon group</taxon>
        <taxon>Pelodictyon</taxon>
    </lineage>
</organism>
<evidence type="ECO:0000259" key="2">
    <source>
        <dbReference type="Pfam" id="PF00346"/>
    </source>
</evidence>
<dbReference type="SUPFAM" id="SSF56762">
    <property type="entry name" value="HydB/Nqo4-like"/>
    <property type="match status" value="1"/>
</dbReference>
<comment type="subcellular location">
    <subcellularLocation>
        <location evidence="1">Cell membrane</location>
        <topology evidence="1">Peripheral membrane protein</topology>
        <orientation evidence="1">Cytoplasmic side</orientation>
    </subcellularLocation>
</comment>
<comment type="catalytic activity">
    <reaction evidence="1">
        <text>a quinone + NADH + 5 H(+)(in) = a quinol + NAD(+) + 4 H(+)(out)</text>
        <dbReference type="Rhea" id="RHEA:57888"/>
        <dbReference type="ChEBI" id="CHEBI:15378"/>
        <dbReference type="ChEBI" id="CHEBI:24646"/>
        <dbReference type="ChEBI" id="CHEBI:57540"/>
        <dbReference type="ChEBI" id="CHEBI:57945"/>
        <dbReference type="ChEBI" id="CHEBI:132124"/>
    </reaction>
</comment>
<sequence length="400" mass="45001">MQELEMAGQGSVRVTRKSDNVVIIEKDLATEEMVLSMGPQHPSTHGVLRLECRTDGEVVTEAEPYLGYLHRCFEKHCEHVDYQAIVPYTDRMDYLAGMNSEMAYAIAVEKLLDIEIPRRVEFIRVIVSELNRIASHLVAIGTYAIDLGAFTPFLFCFRDREHILNMLEWASGARMLYNYIWIGGLAYDVPSDFQKRVGEFVDYFRPKAVELSRLLTENEIFVKRTKGIGIMPADVAINYGWSGPMLRGSGVQWDLRRNDPYSIYPELDFAVPVPDGKFSDVGDCLSRHLVRALEIEESLKIIEQCIGKMPPAEGFDPRAAVPKRIRPKAGEVYARAENPRGELGFYILSDGKSTSPLRCKARSSCFVNLSAMKDLSKGQLIPDLVAIIGSIDIVLGEVDR</sequence>
<gene>
    <name evidence="1" type="primary">nuoD</name>
    <name evidence="3" type="ORF">A3K90_03885</name>
</gene>
<dbReference type="PANTHER" id="PTHR11993">
    <property type="entry name" value="NADH-UBIQUINONE OXIDOREDUCTASE 49 KDA SUBUNIT"/>
    <property type="match status" value="1"/>
</dbReference>
<evidence type="ECO:0000313" key="3">
    <source>
        <dbReference type="EMBL" id="KZK74399.1"/>
    </source>
</evidence>
<accession>A0A165LT70</accession>
<dbReference type="Proteomes" id="UP000076481">
    <property type="component" value="Unassembled WGS sequence"/>
</dbReference>
<dbReference type="InterPro" id="IPR022885">
    <property type="entry name" value="NDH1_su_D/H"/>
</dbReference>
<dbReference type="Pfam" id="PF00346">
    <property type="entry name" value="Complex1_49kDa"/>
    <property type="match status" value="1"/>
</dbReference>
<dbReference type="Gene3D" id="1.10.645.10">
    <property type="entry name" value="Cytochrome-c3 Hydrogenase, chain B"/>
    <property type="match status" value="1"/>
</dbReference>
<comment type="subunit">
    <text evidence="1">NDH-1 is composed of 14 different subunits. Subunits NuoB, C, D, E, F, and G constitute the peripheral sector of the complex.</text>
</comment>
<comment type="similarity">
    <text evidence="1">Belongs to the complex I 49 kDa subunit family.</text>
</comment>
<keyword evidence="1" id="KW-1003">Cell membrane</keyword>
<keyword evidence="1" id="KW-0813">Transport</keyword>
<dbReference type="EMBL" id="LVWG01000027">
    <property type="protein sequence ID" value="KZK74399.1"/>
    <property type="molecule type" value="Genomic_DNA"/>
</dbReference>
<keyword evidence="1" id="KW-0472">Membrane</keyword>
<keyword evidence="1" id="KW-0874">Quinone</keyword>
<dbReference type="GO" id="GO:0048038">
    <property type="term" value="F:quinone binding"/>
    <property type="evidence" value="ECO:0007669"/>
    <property type="project" value="UniProtKB-KW"/>
</dbReference>
<keyword evidence="1" id="KW-0520">NAD</keyword>
<dbReference type="HAMAP" id="MF_01358">
    <property type="entry name" value="NDH1_NuoD"/>
    <property type="match status" value="1"/>
</dbReference>
<dbReference type="InterPro" id="IPR029014">
    <property type="entry name" value="NiFe-Hase_large"/>
</dbReference>
<reference evidence="3 4" key="1">
    <citation type="submission" date="2016-03" db="EMBL/GenBank/DDBJ databases">
        <title>Speciation and ecological success in dimly lit waters: horizontal gene transfer in a green sulfur bacteria bloom unveiled by metagenomic assembly.</title>
        <authorList>
            <person name="Llorens-Mares T."/>
            <person name="Liu Z."/>
            <person name="Allen L.Z."/>
            <person name="Rusch D.B."/>
            <person name="Craig M.T."/>
            <person name="Dupont C.L."/>
            <person name="Bryant D.A."/>
            <person name="Casamayor E.O."/>
        </authorList>
    </citation>
    <scope>NUCLEOTIDE SEQUENCE [LARGE SCALE GENOMIC DNA]</scope>
    <source>
        <strain evidence="3">CIII</strain>
    </source>
</reference>
<comment type="caution">
    <text evidence="3">The sequence shown here is derived from an EMBL/GenBank/DDBJ whole genome shotgun (WGS) entry which is preliminary data.</text>
</comment>